<dbReference type="Gene3D" id="3.10.290.10">
    <property type="entry name" value="RNA-binding S4 domain"/>
    <property type="match status" value="1"/>
</dbReference>
<dbReference type="InterPro" id="IPR020103">
    <property type="entry name" value="PsdUridine_synth_cat_dom_sf"/>
</dbReference>
<dbReference type="PANTHER" id="PTHR21600">
    <property type="entry name" value="MITOCHONDRIAL RNA PSEUDOURIDINE SYNTHASE"/>
    <property type="match status" value="1"/>
</dbReference>
<evidence type="ECO:0000256" key="7">
    <source>
        <dbReference type="PIRSR" id="PIRSR606225-1"/>
    </source>
</evidence>
<dbReference type="PANTHER" id="PTHR21600:SF92">
    <property type="entry name" value="RIBOSOMAL LARGE SUBUNIT PSEUDOURIDINE SYNTHASE C"/>
    <property type="match status" value="1"/>
</dbReference>
<organism evidence="12">
    <name type="scientific">Candidatus Kentrum sp. DK</name>
    <dbReference type="NCBI Taxonomy" id="2126562"/>
    <lineage>
        <taxon>Bacteria</taxon>
        <taxon>Pseudomonadati</taxon>
        <taxon>Pseudomonadota</taxon>
        <taxon>Gammaproteobacteria</taxon>
        <taxon>Candidatus Kentrum</taxon>
    </lineage>
</organism>
<protein>
    <recommendedName>
        <fullName evidence="9">Pseudouridine synthase</fullName>
        <ecNumber evidence="9">5.4.99.-</ecNumber>
    </recommendedName>
</protein>
<evidence type="ECO:0000256" key="5">
    <source>
        <dbReference type="ARBA" id="ARBA00022884"/>
    </source>
</evidence>
<name>A0A450RYU2_9GAMM</name>
<evidence type="ECO:0000256" key="4">
    <source>
        <dbReference type="ARBA" id="ARBA00022552"/>
    </source>
</evidence>
<dbReference type="InterPro" id="IPR036986">
    <property type="entry name" value="S4_RNA-bd_sf"/>
</dbReference>
<sequence>MKDHPHRKTANATPRQPKEDARTPPTHVRQLTIDATHAGQRIDNYLITLLKGVPRTHIYRILRRGEVRVNKGRIRQDYRLRGDDVVRIPPLRLGTSSGADTPPADGVLARIQNAILHEDAGLLVLDKPSGMAVHGGSGQRHGIIEALRALRPDAPYLELVHRLDRETSGCLMIAKKRSVLRTLHEALRQHRIDKRYLLLTQGAWQGREKKVEMALRKNTLRSGERMVNQDPEGKPSATYFRPLAVTETMSLLEARIITGRTHQVRVHAASLGYPVAGDDKYGDRAFNREMAQRGLRRLFLHARSLRLRPEADGERLRVEAPLPRELTRVLAAVGLEAPGPEPAHSRRGK</sequence>
<dbReference type="PROSITE" id="PS01129">
    <property type="entry name" value="PSI_RLU"/>
    <property type="match status" value="1"/>
</dbReference>
<evidence type="ECO:0000256" key="3">
    <source>
        <dbReference type="ARBA" id="ARBA00010876"/>
    </source>
</evidence>
<dbReference type="NCBIfam" id="NF008249">
    <property type="entry name" value="PRK11025.1"/>
    <property type="match status" value="1"/>
</dbReference>
<dbReference type="InterPro" id="IPR006224">
    <property type="entry name" value="PsdUridine_synth_RluA-like_CS"/>
</dbReference>
<comment type="catalytic activity">
    <reaction evidence="9">
        <text>a uridine in RNA = a pseudouridine in RNA</text>
        <dbReference type="Rhea" id="RHEA:48348"/>
        <dbReference type="Rhea" id="RHEA-COMP:12068"/>
        <dbReference type="Rhea" id="RHEA-COMP:12069"/>
        <dbReference type="ChEBI" id="CHEBI:65314"/>
        <dbReference type="ChEBI" id="CHEBI:65315"/>
    </reaction>
</comment>
<dbReference type="CDD" id="cd02869">
    <property type="entry name" value="PseudoU_synth_RluA_like"/>
    <property type="match status" value="1"/>
</dbReference>
<dbReference type="InterPro" id="IPR050188">
    <property type="entry name" value="RluA_PseudoU_synthase"/>
</dbReference>
<keyword evidence="6 9" id="KW-0413">Isomerase</keyword>
<proteinExistence type="inferred from homology"/>
<dbReference type="GO" id="GO:0000455">
    <property type="term" value="P:enzyme-directed rRNA pseudouridine synthesis"/>
    <property type="evidence" value="ECO:0007669"/>
    <property type="project" value="TreeGrafter"/>
</dbReference>
<reference evidence="12" key="1">
    <citation type="submission" date="2019-02" db="EMBL/GenBank/DDBJ databases">
        <authorList>
            <person name="Gruber-Vodicka R. H."/>
            <person name="Seah K. B. B."/>
        </authorList>
    </citation>
    <scope>NUCLEOTIDE SEQUENCE</scope>
    <source>
        <strain evidence="12">BECK_DK161</strain>
    </source>
</reference>
<evidence type="ECO:0000259" key="11">
    <source>
        <dbReference type="SMART" id="SM00363"/>
    </source>
</evidence>
<dbReference type="Pfam" id="PF01479">
    <property type="entry name" value="S4"/>
    <property type="match status" value="1"/>
</dbReference>
<accession>A0A450RYU2</accession>
<dbReference type="InterPro" id="IPR002942">
    <property type="entry name" value="S4_RNA-bd"/>
</dbReference>
<dbReference type="InterPro" id="IPR006225">
    <property type="entry name" value="PsdUridine_synth_RluC/D"/>
</dbReference>
<keyword evidence="4" id="KW-0698">rRNA processing</keyword>
<dbReference type="SMART" id="SM00363">
    <property type="entry name" value="S4"/>
    <property type="match status" value="1"/>
</dbReference>
<evidence type="ECO:0000313" key="12">
    <source>
        <dbReference type="EMBL" id="VFJ44480.1"/>
    </source>
</evidence>
<evidence type="ECO:0000256" key="9">
    <source>
        <dbReference type="RuleBase" id="RU362028"/>
    </source>
</evidence>
<dbReference type="CDD" id="cd00165">
    <property type="entry name" value="S4"/>
    <property type="match status" value="1"/>
</dbReference>
<evidence type="ECO:0000256" key="6">
    <source>
        <dbReference type="ARBA" id="ARBA00023235"/>
    </source>
</evidence>
<dbReference type="EC" id="5.4.99.-" evidence="9"/>
<dbReference type="Gene3D" id="3.30.2350.10">
    <property type="entry name" value="Pseudouridine synthase"/>
    <property type="match status" value="1"/>
</dbReference>
<dbReference type="InterPro" id="IPR006145">
    <property type="entry name" value="PsdUridine_synth_RsuA/RluA"/>
</dbReference>
<dbReference type="SUPFAM" id="SSF55174">
    <property type="entry name" value="Alpha-L RNA-binding motif"/>
    <property type="match status" value="1"/>
</dbReference>
<evidence type="ECO:0000256" key="1">
    <source>
        <dbReference type="ARBA" id="ARBA00000381"/>
    </source>
</evidence>
<keyword evidence="5 8" id="KW-0694">RNA-binding</keyword>
<gene>
    <name evidence="12" type="ORF">BECKDK2373C_GA0170839_100828</name>
</gene>
<feature type="domain" description="RNA-binding S4" evidence="11">
    <location>
        <begin position="40"/>
        <end position="99"/>
    </location>
</feature>
<dbReference type="PROSITE" id="PS50889">
    <property type="entry name" value="S4"/>
    <property type="match status" value="1"/>
</dbReference>
<evidence type="ECO:0000256" key="8">
    <source>
        <dbReference type="PROSITE-ProRule" id="PRU00182"/>
    </source>
</evidence>
<comment type="function">
    <text evidence="2">Responsible for synthesis of pseudouridine from uracil at positions 955, 2504 and 2580 in 23S ribosomal RNA.</text>
</comment>
<dbReference type="NCBIfam" id="TIGR00005">
    <property type="entry name" value="rluA_subfam"/>
    <property type="match status" value="1"/>
</dbReference>
<dbReference type="GO" id="GO:0003723">
    <property type="term" value="F:RNA binding"/>
    <property type="evidence" value="ECO:0007669"/>
    <property type="project" value="UniProtKB-KW"/>
</dbReference>
<comment type="catalytic activity">
    <reaction evidence="1">
        <text>uridine(955/2504/2580) in 23S rRNA = pseudouridine(955/2504/2580) in 23S rRNA</text>
        <dbReference type="Rhea" id="RHEA:42528"/>
        <dbReference type="Rhea" id="RHEA-COMP:10099"/>
        <dbReference type="Rhea" id="RHEA-COMP:10100"/>
        <dbReference type="ChEBI" id="CHEBI:65314"/>
        <dbReference type="ChEBI" id="CHEBI:65315"/>
        <dbReference type="EC" id="5.4.99.24"/>
    </reaction>
</comment>
<evidence type="ECO:0000256" key="10">
    <source>
        <dbReference type="SAM" id="MobiDB-lite"/>
    </source>
</evidence>
<feature type="active site" evidence="7">
    <location>
        <position position="164"/>
    </location>
</feature>
<dbReference type="AlphaFoldDB" id="A0A450RYU2"/>
<comment type="similarity">
    <text evidence="3 9">Belongs to the pseudouridine synthase RluA family.</text>
</comment>
<dbReference type="GO" id="GO:0160141">
    <property type="term" value="F:23S rRNA pseudouridine(955/2504/2580) synthase activity"/>
    <property type="evidence" value="ECO:0007669"/>
    <property type="project" value="UniProtKB-EC"/>
</dbReference>
<dbReference type="EMBL" id="CAADEY010000008">
    <property type="protein sequence ID" value="VFJ44480.1"/>
    <property type="molecule type" value="Genomic_DNA"/>
</dbReference>
<dbReference type="Pfam" id="PF00849">
    <property type="entry name" value="PseudoU_synth_2"/>
    <property type="match status" value="1"/>
</dbReference>
<evidence type="ECO:0000256" key="2">
    <source>
        <dbReference type="ARBA" id="ARBA00002876"/>
    </source>
</evidence>
<feature type="region of interest" description="Disordered" evidence="10">
    <location>
        <begin position="1"/>
        <end position="25"/>
    </location>
</feature>
<dbReference type="SUPFAM" id="SSF55120">
    <property type="entry name" value="Pseudouridine synthase"/>
    <property type="match status" value="1"/>
</dbReference>